<dbReference type="EMBL" id="JBFOLJ010000007">
    <property type="protein sequence ID" value="KAL2520713.1"/>
    <property type="molecule type" value="Genomic_DNA"/>
</dbReference>
<sequence length="128" mass="14234">MENGFSAFARETEIQSKESGKVLCSDVEAAEIDHNCNAAEIDHNCNAASSLSPLDTKDRADKCLSNSAVWTVWAVLLEVLMHYSLVIPILINCQPFYTANDLALRIGRETTVKVKIVLQKFELDNKFS</sequence>
<protein>
    <submittedName>
        <fullName evidence="1">Uncharacterized protein</fullName>
    </submittedName>
</protein>
<accession>A0ABD1U7U6</accession>
<evidence type="ECO:0000313" key="2">
    <source>
        <dbReference type="Proteomes" id="UP001604277"/>
    </source>
</evidence>
<evidence type="ECO:0000313" key="1">
    <source>
        <dbReference type="EMBL" id="KAL2520713.1"/>
    </source>
</evidence>
<keyword evidence="2" id="KW-1185">Reference proteome</keyword>
<gene>
    <name evidence="1" type="ORF">Fot_24636</name>
</gene>
<comment type="caution">
    <text evidence="1">The sequence shown here is derived from an EMBL/GenBank/DDBJ whole genome shotgun (WGS) entry which is preliminary data.</text>
</comment>
<name>A0ABD1U7U6_9LAMI</name>
<dbReference type="AlphaFoldDB" id="A0ABD1U7U6"/>
<proteinExistence type="predicted"/>
<dbReference type="Proteomes" id="UP001604277">
    <property type="component" value="Unassembled WGS sequence"/>
</dbReference>
<organism evidence="1 2">
    <name type="scientific">Forsythia ovata</name>
    <dbReference type="NCBI Taxonomy" id="205694"/>
    <lineage>
        <taxon>Eukaryota</taxon>
        <taxon>Viridiplantae</taxon>
        <taxon>Streptophyta</taxon>
        <taxon>Embryophyta</taxon>
        <taxon>Tracheophyta</taxon>
        <taxon>Spermatophyta</taxon>
        <taxon>Magnoliopsida</taxon>
        <taxon>eudicotyledons</taxon>
        <taxon>Gunneridae</taxon>
        <taxon>Pentapetalae</taxon>
        <taxon>asterids</taxon>
        <taxon>lamiids</taxon>
        <taxon>Lamiales</taxon>
        <taxon>Oleaceae</taxon>
        <taxon>Forsythieae</taxon>
        <taxon>Forsythia</taxon>
    </lineage>
</organism>
<reference evidence="2" key="1">
    <citation type="submission" date="2024-07" db="EMBL/GenBank/DDBJ databases">
        <title>Two chromosome-level genome assemblies of Korean endemic species Abeliophyllum distichum and Forsythia ovata (Oleaceae).</title>
        <authorList>
            <person name="Jang H."/>
        </authorList>
    </citation>
    <scope>NUCLEOTIDE SEQUENCE [LARGE SCALE GENOMIC DNA]</scope>
</reference>